<dbReference type="InterPro" id="IPR018891">
    <property type="entry name" value="AIPR_C"/>
</dbReference>
<dbReference type="Pfam" id="PF10592">
    <property type="entry name" value="AIPR"/>
    <property type="match status" value="1"/>
</dbReference>
<dbReference type="EMBL" id="JBHFNQ010000087">
    <property type="protein sequence ID" value="MFB2877399.1"/>
    <property type="molecule type" value="Genomic_DNA"/>
</dbReference>
<evidence type="ECO:0000313" key="2">
    <source>
        <dbReference type="EMBL" id="MFB2877399.1"/>
    </source>
</evidence>
<protein>
    <submittedName>
        <fullName evidence="2">AIPR family protein</fullName>
    </submittedName>
</protein>
<evidence type="ECO:0000313" key="3">
    <source>
        <dbReference type="Proteomes" id="UP001576774"/>
    </source>
</evidence>
<evidence type="ECO:0000259" key="1">
    <source>
        <dbReference type="Pfam" id="PF10592"/>
    </source>
</evidence>
<name>A0ABV4X3N9_9CYAN</name>
<dbReference type="Proteomes" id="UP001576774">
    <property type="component" value="Unassembled WGS sequence"/>
</dbReference>
<accession>A0ABV4X3N9</accession>
<comment type="caution">
    <text evidence="2">The sequence shown here is derived from an EMBL/GenBank/DDBJ whole genome shotgun (WGS) entry which is preliminary data.</text>
</comment>
<organism evidence="2 3">
    <name type="scientific">Floridaenema aerugineum BLCC-F46</name>
    <dbReference type="NCBI Taxonomy" id="3153654"/>
    <lineage>
        <taxon>Bacteria</taxon>
        <taxon>Bacillati</taxon>
        <taxon>Cyanobacteriota</taxon>
        <taxon>Cyanophyceae</taxon>
        <taxon>Oscillatoriophycideae</taxon>
        <taxon>Aerosakkonematales</taxon>
        <taxon>Aerosakkonemataceae</taxon>
        <taxon>Floridanema</taxon>
        <taxon>Floridanema aerugineum</taxon>
    </lineage>
</organism>
<sequence length="566" mass="64118">MSIIHLRQIETQLKSMFNNLIDLSDFLDKKPDARDSAFLSRALAAFTILFTTDITPEQAASSVTDGFQDNGIDAIYFDSGEKILFCVQSKWRKDGTGSIDQGDALKFINGVKALVNADFDRFNEKIKRRKQEIFEALSVTNTRIVLLVVYTGIAGLSEEVKRDFDNFLNELNDTSEVVELKVIIQKELHKIVASGALSAPINFDVVLKYWGQIRDPHSAYYGLVSATEVANWWTQYYPKLFTPNIRSFLGETEINQSIVETLLSEPEKFWYFNNGITALCSKICKKPLGGNSHETGIFECLDVSIVNGAQTVGAIATANTKLPDQVAKAFVSIRFISLENCPEDFSIRVTRTTNTQNRIDSRDFVSLDTENQERIRTELQLEGVEYIYKAGYTVRDLRNGFDFSEAIVAVACSHPELTYAVQAKSKVSLLYEDVKRAPYKALFNPNLSSIRLWKLVQIHRAIEDELKSEGGKREGREKMLPVHGNRFLARQVFRHLNLDNLDDPKRDIQNILTRVPMVTISAIDATAQTIRENYPDSYLANLFKNKQKCEDVENIVSNYMANNFAQ</sequence>
<reference evidence="2 3" key="1">
    <citation type="submission" date="2024-09" db="EMBL/GenBank/DDBJ databases">
        <title>Floridaenema gen nov. (Aerosakkonemataceae, Aerosakkonematales ord. nov., Cyanobacteria) from benthic tropical and subtropical fresh waters, with the description of four new species.</title>
        <authorList>
            <person name="Moretto J.A."/>
            <person name="Berthold D.E."/>
            <person name="Lefler F.W."/>
            <person name="Huang I.-S."/>
            <person name="Laughinghouse H. IV."/>
        </authorList>
    </citation>
    <scope>NUCLEOTIDE SEQUENCE [LARGE SCALE GENOMIC DNA]</scope>
    <source>
        <strain evidence="2 3">BLCC-F46</strain>
    </source>
</reference>
<gene>
    <name evidence="2" type="ORF">ACE1CC_10990</name>
</gene>
<feature type="domain" description="Abortive phage infection protein C-terminal" evidence="1">
    <location>
        <begin position="241"/>
        <end position="469"/>
    </location>
</feature>
<keyword evidence="3" id="KW-1185">Reference proteome</keyword>
<dbReference type="RefSeq" id="WP_413270499.1">
    <property type="nucleotide sequence ID" value="NZ_JBHFNQ010000087.1"/>
</dbReference>
<proteinExistence type="predicted"/>